<keyword evidence="2" id="KW-0238">DNA-binding</keyword>
<proteinExistence type="predicted"/>
<keyword evidence="3" id="KW-0804">Transcription</keyword>
<dbReference type="InterPro" id="IPR008920">
    <property type="entry name" value="TF_FadR/GntR_C"/>
</dbReference>
<dbReference type="InterPro" id="IPR011711">
    <property type="entry name" value="GntR_C"/>
</dbReference>
<dbReference type="Gene3D" id="1.10.10.10">
    <property type="entry name" value="Winged helix-like DNA-binding domain superfamily/Winged helix DNA-binding domain"/>
    <property type="match status" value="1"/>
</dbReference>
<evidence type="ECO:0000313" key="5">
    <source>
        <dbReference type="EMBL" id="TGD36508.1"/>
    </source>
</evidence>
<dbReference type="PROSITE" id="PS50949">
    <property type="entry name" value="HTH_GNTR"/>
    <property type="match status" value="1"/>
</dbReference>
<dbReference type="AlphaFoldDB" id="A0A4Z0KGV8"/>
<dbReference type="Proteomes" id="UP000297736">
    <property type="component" value="Unassembled WGS sequence"/>
</dbReference>
<dbReference type="EMBL" id="RHFF01000031">
    <property type="protein sequence ID" value="TGD36508.1"/>
    <property type="molecule type" value="Genomic_DNA"/>
</dbReference>
<comment type="caution">
    <text evidence="5">The sequence shown here is derived from an EMBL/GenBank/DDBJ whole genome shotgun (WGS) entry which is preliminary data.</text>
</comment>
<organism evidence="5 6">
    <name type="scientific">Brevibacterium aurantiacum</name>
    <dbReference type="NCBI Taxonomy" id="273384"/>
    <lineage>
        <taxon>Bacteria</taxon>
        <taxon>Bacillati</taxon>
        <taxon>Actinomycetota</taxon>
        <taxon>Actinomycetes</taxon>
        <taxon>Micrococcales</taxon>
        <taxon>Brevibacteriaceae</taxon>
        <taxon>Brevibacterium</taxon>
    </lineage>
</organism>
<dbReference type="GO" id="GO:0003677">
    <property type="term" value="F:DNA binding"/>
    <property type="evidence" value="ECO:0007669"/>
    <property type="project" value="UniProtKB-KW"/>
</dbReference>
<dbReference type="CDD" id="cd07377">
    <property type="entry name" value="WHTH_GntR"/>
    <property type="match status" value="1"/>
</dbReference>
<dbReference type="Pfam" id="PF07729">
    <property type="entry name" value="FCD"/>
    <property type="match status" value="1"/>
</dbReference>
<dbReference type="InterPro" id="IPR036388">
    <property type="entry name" value="WH-like_DNA-bd_sf"/>
</dbReference>
<dbReference type="SUPFAM" id="SSF46785">
    <property type="entry name" value="Winged helix' DNA-binding domain"/>
    <property type="match status" value="1"/>
</dbReference>
<feature type="domain" description="HTH gntR-type" evidence="4">
    <location>
        <begin position="78"/>
        <end position="145"/>
    </location>
</feature>
<dbReference type="PANTHER" id="PTHR43537:SF5">
    <property type="entry name" value="UXU OPERON TRANSCRIPTIONAL REGULATOR"/>
    <property type="match status" value="1"/>
</dbReference>
<dbReference type="SMART" id="SM00345">
    <property type="entry name" value="HTH_GNTR"/>
    <property type="match status" value="1"/>
</dbReference>
<dbReference type="Pfam" id="PF00392">
    <property type="entry name" value="GntR"/>
    <property type="match status" value="1"/>
</dbReference>
<evidence type="ECO:0000259" key="4">
    <source>
        <dbReference type="PROSITE" id="PS50949"/>
    </source>
</evidence>
<dbReference type="SUPFAM" id="SSF48008">
    <property type="entry name" value="GntR ligand-binding domain-like"/>
    <property type="match status" value="1"/>
</dbReference>
<evidence type="ECO:0000256" key="1">
    <source>
        <dbReference type="ARBA" id="ARBA00023015"/>
    </source>
</evidence>
<keyword evidence="1" id="KW-0805">Transcription regulation</keyword>
<dbReference type="SMART" id="SM00895">
    <property type="entry name" value="FCD"/>
    <property type="match status" value="1"/>
</dbReference>
<name>A0A4Z0KGV8_BREAU</name>
<dbReference type="Gene3D" id="1.20.120.530">
    <property type="entry name" value="GntR ligand-binding domain-like"/>
    <property type="match status" value="1"/>
</dbReference>
<dbReference type="GO" id="GO:0003700">
    <property type="term" value="F:DNA-binding transcription factor activity"/>
    <property type="evidence" value="ECO:0007669"/>
    <property type="project" value="InterPro"/>
</dbReference>
<evidence type="ECO:0000256" key="2">
    <source>
        <dbReference type="ARBA" id="ARBA00023125"/>
    </source>
</evidence>
<sequence length="311" mass="34700">MVYRLLRQSFGALTGEIIAIMGGSDHLVPDRRQSLIYATRPMLASTGSQGHRHGFDRLIWIRCAVLELKGSTMASRNRSARDLAYESLRTKIMTMQLRPGEKVSEVELASSIGASRTPVREALGQLASEGFISIGRGGGYTVAALDIKDVQNLFEALLLVARSTARLLVANATYEDLSYLRKATERFDTVVGAMDAAQIAQRNYELHTLECRIGGNTYLSMLGERVYSHSQRLSYMSFSGAGDQLDELPEHYRKTCTDHWQFLDAIEQRNTIETDAIARRHVALFRSRVVRYIEADDLGGLDLDDPDPPNL</sequence>
<accession>A0A4Z0KGV8</accession>
<reference evidence="5 6" key="1">
    <citation type="submission" date="2018-10" db="EMBL/GenBank/DDBJ databases">
        <title>Brevibacterium genomes from Austrain hard cheese rinds.</title>
        <authorList>
            <person name="Anast J.M."/>
            <person name="Dzieciol M."/>
            <person name="Schultz D.L."/>
            <person name="Mann E."/>
            <person name="Wagner M."/>
            <person name="Schmitz-Esser S."/>
        </authorList>
    </citation>
    <scope>NUCLEOTIDE SEQUENCE [LARGE SCALE GENOMIC DNA]</scope>
    <source>
        <strain evidence="5 6">L261</strain>
    </source>
</reference>
<dbReference type="PANTHER" id="PTHR43537">
    <property type="entry name" value="TRANSCRIPTIONAL REGULATOR, GNTR FAMILY"/>
    <property type="match status" value="1"/>
</dbReference>
<gene>
    <name evidence="5" type="ORF">EB834_19425</name>
</gene>
<evidence type="ECO:0000313" key="6">
    <source>
        <dbReference type="Proteomes" id="UP000297736"/>
    </source>
</evidence>
<dbReference type="PRINTS" id="PR00035">
    <property type="entry name" value="HTHGNTR"/>
</dbReference>
<dbReference type="InterPro" id="IPR000524">
    <property type="entry name" value="Tscrpt_reg_HTH_GntR"/>
</dbReference>
<evidence type="ECO:0000256" key="3">
    <source>
        <dbReference type="ARBA" id="ARBA00023163"/>
    </source>
</evidence>
<dbReference type="InterPro" id="IPR036390">
    <property type="entry name" value="WH_DNA-bd_sf"/>
</dbReference>
<protein>
    <submittedName>
        <fullName evidence="5">GntR family transcriptional regulator</fullName>
    </submittedName>
</protein>